<keyword evidence="3" id="KW-1185">Reference proteome</keyword>
<dbReference type="PROSITE" id="PS50042">
    <property type="entry name" value="CNMP_BINDING_3"/>
    <property type="match status" value="1"/>
</dbReference>
<dbReference type="Pfam" id="PF00027">
    <property type="entry name" value="cNMP_binding"/>
    <property type="match status" value="1"/>
</dbReference>
<evidence type="ECO:0000313" key="2">
    <source>
        <dbReference type="EMBL" id="MEN7548067.1"/>
    </source>
</evidence>
<evidence type="ECO:0000259" key="1">
    <source>
        <dbReference type="PROSITE" id="PS50042"/>
    </source>
</evidence>
<dbReference type="InterPro" id="IPR014710">
    <property type="entry name" value="RmlC-like_jellyroll"/>
</dbReference>
<dbReference type="RefSeq" id="WP_346820849.1">
    <property type="nucleotide sequence ID" value="NZ_JBDKWZ010000004.1"/>
</dbReference>
<sequence>MMKSIRNLIIHQAGLPEERYEQLVVLLKPVQLQKKEYLIRDGNTCSFLGFVEDGLLRSFIYKDTDEFNIDFYLPGTVVSAYTSFLSQTPTHGFIQALSDTQLHTLSYWQFQQLLQSSSDWYRFGKYLSDQFFMRKCKRESSLLKDPAKERYELLLQMYPDIEQRVAQYHIASYLGIKAESLSRIKALTYIKK</sequence>
<dbReference type="EMBL" id="JBDKWZ010000004">
    <property type="protein sequence ID" value="MEN7548067.1"/>
    <property type="molecule type" value="Genomic_DNA"/>
</dbReference>
<dbReference type="CDD" id="cd00038">
    <property type="entry name" value="CAP_ED"/>
    <property type="match status" value="1"/>
</dbReference>
<feature type="domain" description="Cyclic nucleotide-binding" evidence="1">
    <location>
        <begin position="14"/>
        <end position="122"/>
    </location>
</feature>
<protein>
    <submittedName>
        <fullName evidence="2">Crp/Fnr family transcriptional regulator</fullName>
    </submittedName>
</protein>
<gene>
    <name evidence="2" type="ORF">AAG747_09105</name>
</gene>
<reference evidence="2 3" key="1">
    <citation type="submission" date="2024-04" db="EMBL/GenBank/DDBJ databases">
        <title>Novel genus in family Flammeovirgaceae.</title>
        <authorList>
            <person name="Nguyen T.H."/>
            <person name="Vuong T.Q."/>
            <person name="Le H."/>
            <person name="Kim S.-G."/>
        </authorList>
    </citation>
    <scope>NUCLEOTIDE SEQUENCE [LARGE SCALE GENOMIC DNA]</scope>
    <source>
        <strain evidence="2 3">JCM 23209</strain>
    </source>
</reference>
<dbReference type="Proteomes" id="UP001403385">
    <property type="component" value="Unassembled WGS sequence"/>
</dbReference>
<dbReference type="AlphaFoldDB" id="A0AAW9RT24"/>
<dbReference type="InterPro" id="IPR018490">
    <property type="entry name" value="cNMP-bd_dom_sf"/>
</dbReference>
<proteinExistence type="predicted"/>
<comment type="caution">
    <text evidence="2">The sequence shown here is derived from an EMBL/GenBank/DDBJ whole genome shotgun (WGS) entry which is preliminary data.</text>
</comment>
<name>A0AAW9RT24_9BACT</name>
<dbReference type="InterPro" id="IPR000595">
    <property type="entry name" value="cNMP-bd_dom"/>
</dbReference>
<organism evidence="2 3">
    <name type="scientific">Rapidithrix thailandica</name>
    <dbReference type="NCBI Taxonomy" id="413964"/>
    <lineage>
        <taxon>Bacteria</taxon>
        <taxon>Pseudomonadati</taxon>
        <taxon>Bacteroidota</taxon>
        <taxon>Cytophagia</taxon>
        <taxon>Cytophagales</taxon>
        <taxon>Flammeovirgaceae</taxon>
        <taxon>Rapidithrix</taxon>
    </lineage>
</organism>
<dbReference type="SUPFAM" id="SSF51206">
    <property type="entry name" value="cAMP-binding domain-like"/>
    <property type="match status" value="1"/>
</dbReference>
<accession>A0AAW9RT24</accession>
<evidence type="ECO:0000313" key="3">
    <source>
        <dbReference type="Proteomes" id="UP001403385"/>
    </source>
</evidence>
<dbReference type="Gene3D" id="2.60.120.10">
    <property type="entry name" value="Jelly Rolls"/>
    <property type="match status" value="1"/>
</dbReference>